<gene>
    <name evidence="2" type="ORF">LCGC14_0621180</name>
</gene>
<dbReference type="SUPFAM" id="SSF52949">
    <property type="entry name" value="Macro domain-like"/>
    <property type="match status" value="1"/>
</dbReference>
<reference evidence="2" key="1">
    <citation type="journal article" date="2015" name="Nature">
        <title>Complex archaea that bridge the gap between prokaryotes and eukaryotes.</title>
        <authorList>
            <person name="Spang A."/>
            <person name="Saw J.H."/>
            <person name="Jorgensen S.L."/>
            <person name="Zaremba-Niedzwiedzka K."/>
            <person name="Martijn J."/>
            <person name="Lind A.E."/>
            <person name="van Eijk R."/>
            <person name="Schleper C."/>
            <person name="Guy L."/>
            <person name="Ettema T.J."/>
        </authorList>
    </citation>
    <scope>NUCLEOTIDE SEQUENCE</scope>
</reference>
<dbReference type="PANTHER" id="PTHR12521">
    <property type="entry name" value="PROTEIN C6ORF130"/>
    <property type="match status" value="1"/>
</dbReference>
<dbReference type="EMBL" id="LAZR01001057">
    <property type="protein sequence ID" value="KKN51576.1"/>
    <property type="molecule type" value="Genomic_DNA"/>
</dbReference>
<dbReference type="InterPro" id="IPR002589">
    <property type="entry name" value="Macro_dom"/>
</dbReference>
<sequence length="164" mass="18508">MLEITGDLFSQECDAIVIPTNRIRRSNGEAVMGAGVAKEAAKRWPWLPAKYGKELERTEVAFLYGLGAVIGFGRDDGKYIITFVTKKHWNRPSDPELIRDGARQLADLANQLFPDRVFHLKWDPLPRICLPRLGCGLGKLDWEQTVKPILKEYLNDDFVVVSPG</sequence>
<dbReference type="AlphaFoldDB" id="A0A0F9TR27"/>
<organism evidence="2">
    <name type="scientific">marine sediment metagenome</name>
    <dbReference type="NCBI Taxonomy" id="412755"/>
    <lineage>
        <taxon>unclassified sequences</taxon>
        <taxon>metagenomes</taxon>
        <taxon>ecological metagenomes</taxon>
    </lineage>
</organism>
<comment type="caution">
    <text evidence="2">The sequence shown here is derived from an EMBL/GenBank/DDBJ whole genome shotgun (WGS) entry which is preliminary data.</text>
</comment>
<accession>A0A0F9TR27</accession>
<dbReference type="GO" id="GO:0140291">
    <property type="term" value="P:peptidyl-glutamate ADP-deribosylation"/>
    <property type="evidence" value="ECO:0007669"/>
    <property type="project" value="TreeGrafter"/>
</dbReference>
<evidence type="ECO:0000259" key="1">
    <source>
        <dbReference type="PROSITE" id="PS51154"/>
    </source>
</evidence>
<name>A0A0F9TR27_9ZZZZ</name>
<dbReference type="PANTHER" id="PTHR12521:SF0">
    <property type="entry name" value="ADP-RIBOSE GLYCOHYDROLASE OARD1"/>
    <property type="match status" value="1"/>
</dbReference>
<proteinExistence type="predicted"/>
<protein>
    <recommendedName>
        <fullName evidence="1">Macro domain-containing protein</fullName>
    </recommendedName>
</protein>
<dbReference type="Pfam" id="PF01661">
    <property type="entry name" value="Macro"/>
    <property type="match status" value="1"/>
</dbReference>
<dbReference type="Gene3D" id="3.40.220.10">
    <property type="entry name" value="Leucine Aminopeptidase, subunit E, domain 1"/>
    <property type="match status" value="1"/>
</dbReference>
<dbReference type="PROSITE" id="PS51154">
    <property type="entry name" value="MACRO"/>
    <property type="match status" value="1"/>
</dbReference>
<feature type="domain" description="Macro" evidence="1">
    <location>
        <begin position="1"/>
        <end position="164"/>
    </location>
</feature>
<dbReference type="InterPro" id="IPR050892">
    <property type="entry name" value="ADP-ribose_metab_enzymes"/>
</dbReference>
<dbReference type="InterPro" id="IPR043472">
    <property type="entry name" value="Macro_dom-like"/>
</dbReference>
<evidence type="ECO:0000313" key="2">
    <source>
        <dbReference type="EMBL" id="KKN51576.1"/>
    </source>
</evidence>